<accession>A0A1D6IXQ0</accession>
<dbReference type="InterPro" id="IPR002213">
    <property type="entry name" value="UDP_glucos_trans"/>
</dbReference>
<feature type="region of interest" description="Disordered" evidence="2">
    <location>
        <begin position="196"/>
        <end position="217"/>
    </location>
</feature>
<evidence type="ECO:0000256" key="2">
    <source>
        <dbReference type="SAM" id="MobiDB-lite"/>
    </source>
</evidence>
<dbReference type="EMBL" id="CM000786">
    <property type="protein sequence ID" value="AQK40684.1"/>
    <property type="molecule type" value="Genomic_DNA"/>
</dbReference>
<keyword evidence="1" id="KW-0808">Transferase</keyword>
<feature type="compositionally biased region" description="Basic and acidic residues" evidence="2">
    <location>
        <begin position="14"/>
        <end position="44"/>
    </location>
</feature>
<evidence type="ECO:0000256" key="1">
    <source>
        <dbReference type="ARBA" id="ARBA00022679"/>
    </source>
</evidence>
<dbReference type="AlphaFoldDB" id="A0A1D6IXQ0"/>
<dbReference type="InParanoid" id="A0A1D6IXQ0"/>
<reference evidence="3" key="1">
    <citation type="submission" date="2015-12" db="EMBL/GenBank/DDBJ databases">
        <title>Update maize B73 reference genome by single molecule sequencing technologies.</title>
        <authorList>
            <consortium name="Maize Genome Sequencing Project"/>
            <person name="Ware D."/>
        </authorList>
    </citation>
    <scope>NUCLEOTIDE SEQUENCE</scope>
    <source>
        <tissue evidence="3">Seedling</tissue>
    </source>
</reference>
<dbReference type="PaxDb" id="4577-GRMZM2G371345_P01"/>
<organism evidence="3">
    <name type="scientific">Zea mays</name>
    <name type="common">Maize</name>
    <dbReference type="NCBI Taxonomy" id="4577"/>
    <lineage>
        <taxon>Eukaryota</taxon>
        <taxon>Viridiplantae</taxon>
        <taxon>Streptophyta</taxon>
        <taxon>Embryophyta</taxon>
        <taxon>Tracheophyta</taxon>
        <taxon>Spermatophyta</taxon>
        <taxon>Magnoliopsida</taxon>
        <taxon>Liliopsida</taxon>
        <taxon>Poales</taxon>
        <taxon>Poaceae</taxon>
        <taxon>PACMAD clade</taxon>
        <taxon>Panicoideae</taxon>
        <taxon>Andropogonodae</taxon>
        <taxon>Andropogoneae</taxon>
        <taxon>Tripsacinae</taxon>
        <taxon>Zea</taxon>
    </lineage>
</organism>
<proteinExistence type="predicted"/>
<feature type="region of interest" description="Disordered" evidence="2">
    <location>
        <begin position="1"/>
        <end position="55"/>
    </location>
</feature>
<dbReference type="GO" id="GO:0008194">
    <property type="term" value="F:UDP-glycosyltransferase activity"/>
    <property type="evidence" value="ECO:0007669"/>
    <property type="project" value="InterPro"/>
</dbReference>
<dbReference type="IntAct" id="A0A1D6IXQ0">
    <property type="interactions" value="1"/>
</dbReference>
<name>A0A1D6IXQ0_MAIZE</name>
<dbReference type="eggNOG" id="KOG1192">
    <property type="taxonomic scope" value="Eukaryota"/>
</dbReference>
<gene>
    <name evidence="3" type="ORF">ZEAMMB73_Zm00001d024127</name>
</gene>
<sequence>MAEITSPQAPKKRGAGDEERIREDEPMRKGGAGEEIGPRKETTRNKGGRRGGWGGRGGGRFLRLPALLMLALAFSLLPRAACEGESSSDPWVKWARRGFSIIAIIEGLRKIARRRTSVLFYVELQGVLEEQATLGGKEGGKHEGLHGHELDEDVEGRAGGVLQGVTDGVTDHSGLVAVRPLGAKGPRVLQMLQMLPPNQGQAGKKKQGQGSRSRTRLQMLPPHRAKAAADSRLIVSWAPQAAVLRHPAVGAFVTHSGWALSVRY</sequence>
<protein>
    <submittedName>
        <fullName evidence="3">Uncharacterized protein</fullName>
    </submittedName>
</protein>
<dbReference type="Pfam" id="PF00201">
    <property type="entry name" value="UDPGT"/>
    <property type="match status" value="1"/>
</dbReference>
<dbReference type="SUPFAM" id="SSF53756">
    <property type="entry name" value="UDP-Glycosyltransferase/glycogen phosphorylase"/>
    <property type="match status" value="1"/>
</dbReference>
<evidence type="ECO:0000313" key="3">
    <source>
        <dbReference type="EMBL" id="AQK40684.1"/>
    </source>
</evidence>
<dbReference type="Gene3D" id="3.40.50.2000">
    <property type="entry name" value="Glycogen Phosphorylase B"/>
    <property type="match status" value="1"/>
</dbReference>